<evidence type="ECO:0000313" key="12">
    <source>
        <dbReference type="Proteomes" id="UP000265325"/>
    </source>
</evidence>
<dbReference type="OrthoDB" id="4408652at2"/>
<evidence type="ECO:0000256" key="2">
    <source>
        <dbReference type="ARBA" id="ARBA00022475"/>
    </source>
</evidence>
<evidence type="ECO:0000256" key="8">
    <source>
        <dbReference type="ARBA" id="ARBA00035585"/>
    </source>
</evidence>
<keyword evidence="10" id="KW-0406">Ion transport</keyword>
<evidence type="ECO:0000313" key="11">
    <source>
        <dbReference type="EMBL" id="KKZ74088.1"/>
    </source>
</evidence>
<organism evidence="11 12">
    <name type="scientific">Streptomyces showdoensis</name>
    <dbReference type="NCBI Taxonomy" id="68268"/>
    <lineage>
        <taxon>Bacteria</taxon>
        <taxon>Bacillati</taxon>
        <taxon>Actinomycetota</taxon>
        <taxon>Actinomycetes</taxon>
        <taxon>Kitasatosporales</taxon>
        <taxon>Streptomycetaceae</taxon>
        <taxon>Streptomyces</taxon>
    </lineage>
</organism>
<dbReference type="GO" id="GO:0005886">
    <property type="term" value="C:plasma membrane"/>
    <property type="evidence" value="ECO:0007669"/>
    <property type="project" value="UniProtKB-SubCell"/>
</dbReference>
<evidence type="ECO:0000256" key="9">
    <source>
        <dbReference type="ARBA" id="ARBA00049940"/>
    </source>
</evidence>
<comment type="subcellular location">
    <subcellularLocation>
        <location evidence="1 10">Cell membrane</location>
        <topology evidence="1 10">Multi-pass membrane protein</topology>
    </subcellularLocation>
</comment>
<feature type="transmembrane region" description="Helical" evidence="10">
    <location>
        <begin position="36"/>
        <end position="59"/>
    </location>
</feature>
<gene>
    <name evidence="10" type="primary">fluC</name>
    <name evidence="10" type="synonym">crcB</name>
    <name evidence="11" type="ORF">VO63_09440</name>
</gene>
<keyword evidence="3 10" id="KW-0812">Transmembrane</keyword>
<evidence type="ECO:0000256" key="3">
    <source>
        <dbReference type="ARBA" id="ARBA00022692"/>
    </source>
</evidence>
<feature type="binding site" evidence="10">
    <location>
        <position position="81"/>
    </location>
    <ligand>
        <name>Na(+)</name>
        <dbReference type="ChEBI" id="CHEBI:29101"/>
        <note>structural</note>
    </ligand>
</feature>
<evidence type="ECO:0000256" key="4">
    <source>
        <dbReference type="ARBA" id="ARBA00022989"/>
    </source>
</evidence>
<reference evidence="11 12" key="1">
    <citation type="submission" date="2015-05" db="EMBL/GenBank/DDBJ databases">
        <title>Draft Genome assembly of Streptomyces showdoensis.</title>
        <authorList>
            <person name="Thapa K.K."/>
            <person name="Metsa-Ketela M."/>
        </authorList>
    </citation>
    <scope>NUCLEOTIDE SEQUENCE [LARGE SCALE GENOMIC DNA]</scope>
    <source>
        <strain evidence="11 12">ATCC 15227</strain>
    </source>
</reference>
<keyword evidence="4 10" id="KW-1133">Transmembrane helix</keyword>
<name>A0A2P2GRH0_STREW</name>
<sequence>MGFRAQLPVVGVVAAGGALGACARYAATLAWPTPAGAFPWTILTVNAAGCALLGVIMVLATETLTPPHPLLRPFLGTGVCGGFTTFSTYALDTQRLLADGDAARGLLYLAATALTALGAVWAGVTAARAATRAAPERRPR</sequence>
<comment type="activity regulation">
    <text evidence="10">Na(+) is not transported, but it plays an essential structural role and its presence is essential for fluoride channel function.</text>
</comment>
<comment type="similarity">
    <text evidence="7 10">Belongs to the fluoride channel Fluc/FEX (TC 1.A.43) family.</text>
</comment>
<keyword evidence="10" id="KW-0479">Metal-binding</keyword>
<proteinExistence type="inferred from homology"/>
<keyword evidence="6 10" id="KW-0407">Ion channel</keyword>
<dbReference type="NCBIfam" id="TIGR00494">
    <property type="entry name" value="crcB"/>
    <property type="match status" value="1"/>
</dbReference>
<comment type="function">
    <text evidence="9 10">Fluoride-specific ion channel. Important for reducing fluoride concentration in the cell, thus reducing its toxicity.</text>
</comment>
<dbReference type="AlphaFoldDB" id="A0A2P2GRH0"/>
<dbReference type="GO" id="GO:0140114">
    <property type="term" value="P:cellular detoxification of fluoride"/>
    <property type="evidence" value="ECO:0007669"/>
    <property type="project" value="UniProtKB-UniRule"/>
</dbReference>
<dbReference type="PANTHER" id="PTHR28259:SF1">
    <property type="entry name" value="FLUORIDE EXPORT PROTEIN 1-RELATED"/>
    <property type="match status" value="1"/>
</dbReference>
<evidence type="ECO:0000256" key="7">
    <source>
        <dbReference type="ARBA" id="ARBA00035120"/>
    </source>
</evidence>
<keyword evidence="5 10" id="KW-0472">Membrane</keyword>
<protein>
    <recommendedName>
        <fullName evidence="10">Fluoride-specific ion channel FluC</fullName>
    </recommendedName>
</protein>
<dbReference type="InterPro" id="IPR003691">
    <property type="entry name" value="FluC"/>
</dbReference>
<dbReference type="HAMAP" id="MF_00454">
    <property type="entry name" value="FluC"/>
    <property type="match status" value="1"/>
</dbReference>
<dbReference type="EMBL" id="LAQS01000011">
    <property type="protein sequence ID" value="KKZ74088.1"/>
    <property type="molecule type" value="Genomic_DNA"/>
</dbReference>
<feature type="transmembrane region" description="Helical" evidence="10">
    <location>
        <begin position="106"/>
        <end position="130"/>
    </location>
</feature>
<dbReference type="Pfam" id="PF02537">
    <property type="entry name" value="CRCB"/>
    <property type="match status" value="1"/>
</dbReference>
<feature type="binding site" evidence="10">
    <location>
        <position position="84"/>
    </location>
    <ligand>
        <name>Na(+)</name>
        <dbReference type="ChEBI" id="CHEBI:29101"/>
        <note>structural</note>
    </ligand>
</feature>
<comment type="catalytic activity">
    <reaction evidence="8">
        <text>fluoride(in) = fluoride(out)</text>
        <dbReference type="Rhea" id="RHEA:76159"/>
        <dbReference type="ChEBI" id="CHEBI:17051"/>
    </reaction>
    <physiologicalReaction direction="left-to-right" evidence="8">
        <dbReference type="Rhea" id="RHEA:76160"/>
    </physiologicalReaction>
</comment>
<evidence type="ECO:0000256" key="6">
    <source>
        <dbReference type="ARBA" id="ARBA00023303"/>
    </source>
</evidence>
<evidence type="ECO:0000256" key="10">
    <source>
        <dbReference type="HAMAP-Rule" id="MF_00454"/>
    </source>
</evidence>
<comment type="caution">
    <text evidence="11">The sequence shown here is derived from an EMBL/GenBank/DDBJ whole genome shotgun (WGS) entry which is preliminary data.</text>
</comment>
<evidence type="ECO:0000256" key="1">
    <source>
        <dbReference type="ARBA" id="ARBA00004651"/>
    </source>
</evidence>
<dbReference type="GO" id="GO:0046872">
    <property type="term" value="F:metal ion binding"/>
    <property type="evidence" value="ECO:0007669"/>
    <property type="project" value="UniProtKB-KW"/>
</dbReference>
<evidence type="ECO:0000256" key="5">
    <source>
        <dbReference type="ARBA" id="ARBA00023136"/>
    </source>
</evidence>
<feature type="transmembrane region" description="Helical" evidence="10">
    <location>
        <begin position="71"/>
        <end position="91"/>
    </location>
</feature>
<dbReference type="PANTHER" id="PTHR28259">
    <property type="entry name" value="FLUORIDE EXPORT PROTEIN 1-RELATED"/>
    <property type="match status" value="1"/>
</dbReference>
<dbReference type="PROSITE" id="PS51257">
    <property type="entry name" value="PROKAR_LIPOPROTEIN"/>
    <property type="match status" value="1"/>
</dbReference>
<keyword evidence="2 10" id="KW-1003">Cell membrane</keyword>
<dbReference type="GO" id="GO:0062054">
    <property type="term" value="F:fluoride channel activity"/>
    <property type="evidence" value="ECO:0007669"/>
    <property type="project" value="UniProtKB-UniRule"/>
</dbReference>
<keyword evidence="10" id="KW-0813">Transport</keyword>
<keyword evidence="10" id="KW-0915">Sodium</keyword>
<dbReference type="RefSeq" id="WP_046907195.1">
    <property type="nucleotide sequence ID" value="NZ_BAAAXG010000026.1"/>
</dbReference>
<accession>A0A2P2GRH0</accession>
<keyword evidence="12" id="KW-1185">Reference proteome</keyword>
<dbReference type="Proteomes" id="UP000265325">
    <property type="component" value="Unassembled WGS sequence"/>
</dbReference>